<accession>A0A7C3V6Q7</accession>
<evidence type="ECO:0000313" key="1">
    <source>
        <dbReference type="EMBL" id="HGF33260.1"/>
    </source>
</evidence>
<dbReference type="EMBL" id="DTMF01000067">
    <property type="protein sequence ID" value="HGF33260.1"/>
    <property type="molecule type" value="Genomic_DNA"/>
</dbReference>
<reference evidence="1" key="1">
    <citation type="journal article" date="2020" name="mSystems">
        <title>Genome- and Community-Level Interaction Insights into Carbon Utilization and Element Cycling Functions of Hydrothermarchaeota in Hydrothermal Sediment.</title>
        <authorList>
            <person name="Zhou Z."/>
            <person name="Liu Y."/>
            <person name="Xu W."/>
            <person name="Pan J."/>
            <person name="Luo Z.H."/>
            <person name="Li M."/>
        </authorList>
    </citation>
    <scope>NUCLEOTIDE SEQUENCE [LARGE SCALE GENOMIC DNA]</scope>
    <source>
        <strain evidence="1">SpSt-897</strain>
    </source>
</reference>
<dbReference type="AlphaFoldDB" id="A0A7C3V6Q7"/>
<name>A0A7C3V6Q7_9BACT</name>
<proteinExistence type="predicted"/>
<protein>
    <submittedName>
        <fullName evidence="1">Uncharacterized protein</fullName>
    </submittedName>
</protein>
<sequence length="169" mass="19468">MPDKIIYIDWDGPYTLDELEELDDPRIDYGLYQVYGSHPLYGEEVLLYLGATGDRTFGAKLAEEQSYWEAEEDYQPFVIYVGRFMGVVTPTNGVWEEEMDLALRLLVFAHAPVFNAREVAAAPDEDLKTVHVVNWGQYLDLAPEVSAHRFLYKFPDTPEFSYYGKQGEH</sequence>
<gene>
    <name evidence="1" type="ORF">ENW96_02580</name>
</gene>
<organism evidence="1">
    <name type="scientific">Desulfobacca acetoxidans</name>
    <dbReference type="NCBI Taxonomy" id="60893"/>
    <lineage>
        <taxon>Bacteria</taxon>
        <taxon>Pseudomonadati</taxon>
        <taxon>Thermodesulfobacteriota</taxon>
        <taxon>Desulfobaccia</taxon>
        <taxon>Desulfobaccales</taxon>
        <taxon>Desulfobaccaceae</taxon>
        <taxon>Desulfobacca</taxon>
    </lineage>
</organism>
<comment type="caution">
    <text evidence="1">The sequence shown here is derived from an EMBL/GenBank/DDBJ whole genome shotgun (WGS) entry which is preliminary data.</text>
</comment>